<dbReference type="EMBL" id="BARU01034606">
    <property type="protein sequence ID" value="GAH65527.1"/>
    <property type="molecule type" value="Genomic_DNA"/>
</dbReference>
<organism evidence="1">
    <name type="scientific">marine sediment metagenome</name>
    <dbReference type="NCBI Taxonomy" id="412755"/>
    <lineage>
        <taxon>unclassified sequences</taxon>
        <taxon>metagenomes</taxon>
        <taxon>ecological metagenomes</taxon>
    </lineage>
</organism>
<comment type="caution">
    <text evidence="1">The sequence shown here is derived from an EMBL/GenBank/DDBJ whole genome shotgun (WGS) entry which is preliminary data.</text>
</comment>
<evidence type="ECO:0000313" key="1">
    <source>
        <dbReference type="EMBL" id="GAH65527.1"/>
    </source>
</evidence>
<sequence length="86" mass="9721">MSSQALGENTSLTEVTNVSAHGLWLLSSETELFLSYKDFPWFKNAPIGEVLNVEEPIPGHFYWPDLDVDIGLETIENPERFPLKAK</sequence>
<dbReference type="AlphaFoldDB" id="X1H819"/>
<name>X1H819_9ZZZZ</name>
<reference evidence="1" key="1">
    <citation type="journal article" date="2014" name="Front. Microbiol.">
        <title>High frequency of phylogenetically diverse reductive dehalogenase-homologous genes in deep subseafloor sedimentary metagenomes.</title>
        <authorList>
            <person name="Kawai M."/>
            <person name="Futagami T."/>
            <person name="Toyoda A."/>
            <person name="Takaki Y."/>
            <person name="Nishi S."/>
            <person name="Hori S."/>
            <person name="Arai W."/>
            <person name="Tsubouchi T."/>
            <person name="Morono Y."/>
            <person name="Uchiyama I."/>
            <person name="Ito T."/>
            <person name="Fujiyama A."/>
            <person name="Inagaki F."/>
            <person name="Takami H."/>
        </authorList>
    </citation>
    <scope>NUCLEOTIDE SEQUENCE</scope>
    <source>
        <strain evidence="1">Expedition CK06-06</strain>
    </source>
</reference>
<gene>
    <name evidence="1" type="ORF">S03H2_54296</name>
</gene>
<dbReference type="InterPro" id="IPR018841">
    <property type="entry name" value="DUF2442"/>
</dbReference>
<protein>
    <recommendedName>
        <fullName evidence="2">Integron cassette protein</fullName>
    </recommendedName>
</protein>
<proteinExistence type="predicted"/>
<dbReference type="Pfam" id="PF10387">
    <property type="entry name" value="DUF2442"/>
    <property type="match status" value="1"/>
</dbReference>
<accession>X1H819</accession>
<evidence type="ECO:0008006" key="2">
    <source>
        <dbReference type="Google" id="ProtNLM"/>
    </source>
</evidence>